<evidence type="ECO:0000313" key="1">
    <source>
        <dbReference type="Proteomes" id="UP000887580"/>
    </source>
</evidence>
<organism evidence="1 2">
    <name type="scientific">Panagrolaimus sp. PS1159</name>
    <dbReference type="NCBI Taxonomy" id="55785"/>
    <lineage>
        <taxon>Eukaryota</taxon>
        <taxon>Metazoa</taxon>
        <taxon>Ecdysozoa</taxon>
        <taxon>Nematoda</taxon>
        <taxon>Chromadorea</taxon>
        <taxon>Rhabditida</taxon>
        <taxon>Tylenchina</taxon>
        <taxon>Panagrolaimomorpha</taxon>
        <taxon>Panagrolaimoidea</taxon>
        <taxon>Panagrolaimidae</taxon>
        <taxon>Panagrolaimus</taxon>
    </lineage>
</organism>
<sequence length="518" mass="58166">MAVPEMIEISINDIPKENGKSEAPQFKNSSKTPKIFEHRFRYLILILGCLCLTSICSNMIALNFTFICMVHKNPTDPTTIATFGNVTLLHYPQKPQYFYNQHEKSMLIWAVAISSLLATFPFTILYSKFGAKYVLLSAGLLSAFATLLIPIAVKYGLQWFLLLRVFQGISYAAVFAAIGVLCSRWASLKQNGVFISVLTCFSSLATSVTNPIAGALCESRFSWPAVYYCFGTVSLVLFTLWFLFYSDHPSKHRKVTSTELEKIHRNKTEAHINMDSYVPYRQIITNPVVLCIWLNALADIGSAVFLSTYMPTYINNVLHYSVAKTGILGALPAMFHIPTKVFAGWFSDKLKGYNERNKMIAFNSVALLIPGIIFAIVGFVPDSHPNIAVLLFVFINIFFGANCGGFYKCGTLVSRQYSGFVISNIQFIKCITLFLAPALVSLFVTNDSDKTQWRTIFLFFSVLIILSNALFCYMATDEPATFTFLSRQTNINEPEISKKHFNTVPEFPQKTKETNNKA</sequence>
<reference evidence="2" key="1">
    <citation type="submission" date="2022-11" db="UniProtKB">
        <authorList>
            <consortium name="WormBaseParasite"/>
        </authorList>
    </citation>
    <scope>IDENTIFICATION</scope>
</reference>
<dbReference type="Proteomes" id="UP000887580">
    <property type="component" value="Unplaced"/>
</dbReference>
<protein>
    <submittedName>
        <fullName evidence="2">Major facilitator superfamily (MFS) profile domain-containing protein</fullName>
    </submittedName>
</protein>
<name>A0AC35GUF5_9BILA</name>
<proteinExistence type="predicted"/>
<dbReference type="WBParaSite" id="PS1159_v2.g8763.t1">
    <property type="protein sequence ID" value="PS1159_v2.g8763.t1"/>
    <property type="gene ID" value="PS1159_v2.g8763"/>
</dbReference>
<evidence type="ECO:0000313" key="2">
    <source>
        <dbReference type="WBParaSite" id="PS1159_v2.g8763.t1"/>
    </source>
</evidence>
<accession>A0AC35GUF5</accession>